<comment type="caution">
    <text evidence="1">The sequence shown here is derived from an EMBL/GenBank/DDBJ whole genome shotgun (WGS) entry which is preliminary data.</text>
</comment>
<reference evidence="1 2" key="1">
    <citation type="journal article" date="2019" name="Commun. Biol.">
        <title>The bagworm genome reveals a unique fibroin gene that provides high tensile strength.</title>
        <authorList>
            <person name="Kono N."/>
            <person name="Nakamura H."/>
            <person name="Ohtoshi R."/>
            <person name="Tomita M."/>
            <person name="Numata K."/>
            <person name="Arakawa K."/>
        </authorList>
    </citation>
    <scope>NUCLEOTIDE SEQUENCE [LARGE SCALE GENOMIC DNA]</scope>
</reference>
<gene>
    <name evidence="1" type="ORF">EVAR_100110_1</name>
</gene>
<evidence type="ECO:0000313" key="1">
    <source>
        <dbReference type="EMBL" id="GBP79147.1"/>
    </source>
</evidence>
<sequence>MPAVGSQKTSLDRPRNILHLTTTTLSYFLLRIATTRLILKTSSTLSTSKLLVKVEESMLRNIFLMNVNNYTPLQENTLGITITNMFGINLDRCTCVRTTVDLLCK</sequence>
<accession>A0A4C1YXL3</accession>
<proteinExistence type="predicted"/>
<keyword evidence="2" id="KW-1185">Reference proteome</keyword>
<protein>
    <submittedName>
        <fullName evidence="1">Uncharacterized protein</fullName>
    </submittedName>
</protein>
<evidence type="ECO:0000313" key="2">
    <source>
        <dbReference type="Proteomes" id="UP000299102"/>
    </source>
</evidence>
<dbReference type="AlphaFoldDB" id="A0A4C1YXL3"/>
<dbReference type="Proteomes" id="UP000299102">
    <property type="component" value="Unassembled WGS sequence"/>
</dbReference>
<dbReference type="EMBL" id="BGZK01001402">
    <property type="protein sequence ID" value="GBP79147.1"/>
    <property type="molecule type" value="Genomic_DNA"/>
</dbReference>
<organism evidence="1 2">
    <name type="scientific">Eumeta variegata</name>
    <name type="common">Bagworm moth</name>
    <name type="synonym">Eumeta japonica</name>
    <dbReference type="NCBI Taxonomy" id="151549"/>
    <lineage>
        <taxon>Eukaryota</taxon>
        <taxon>Metazoa</taxon>
        <taxon>Ecdysozoa</taxon>
        <taxon>Arthropoda</taxon>
        <taxon>Hexapoda</taxon>
        <taxon>Insecta</taxon>
        <taxon>Pterygota</taxon>
        <taxon>Neoptera</taxon>
        <taxon>Endopterygota</taxon>
        <taxon>Lepidoptera</taxon>
        <taxon>Glossata</taxon>
        <taxon>Ditrysia</taxon>
        <taxon>Tineoidea</taxon>
        <taxon>Psychidae</taxon>
        <taxon>Oiketicinae</taxon>
        <taxon>Eumeta</taxon>
    </lineage>
</organism>
<name>A0A4C1YXL3_EUMVA</name>